<evidence type="ECO:0000313" key="3">
    <source>
        <dbReference type="Proteomes" id="UP000248066"/>
    </source>
</evidence>
<evidence type="ECO:0000313" key="2">
    <source>
        <dbReference type="EMBL" id="PYZ96836.1"/>
    </source>
</evidence>
<organism evidence="2 3">
    <name type="scientific">Alteribacter lacisalsi</name>
    <dbReference type="NCBI Taxonomy" id="2045244"/>
    <lineage>
        <taxon>Bacteria</taxon>
        <taxon>Bacillati</taxon>
        <taxon>Bacillota</taxon>
        <taxon>Bacilli</taxon>
        <taxon>Bacillales</taxon>
        <taxon>Bacillaceae</taxon>
        <taxon>Alteribacter</taxon>
    </lineage>
</organism>
<dbReference type="RefSeq" id="WP_110520776.1">
    <property type="nucleotide sequence ID" value="NZ_PDOF01000002.1"/>
</dbReference>
<dbReference type="AlphaFoldDB" id="A0A2W0H7W7"/>
<name>A0A2W0H7W7_9BACI</name>
<reference evidence="2 3" key="1">
    <citation type="submission" date="2017-10" db="EMBL/GenBank/DDBJ databases">
        <title>Bacillus sp. nov., a halophilic bacterium isolated from a Yangshapao Lake.</title>
        <authorList>
            <person name="Wang H."/>
        </authorList>
    </citation>
    <scope>NUCLEOTIDE SEQUENCE [LARGE SCALE GENOMIC DNA]</scope>
    <source>
        <strain evidence="2 3">YSP-3</strain>
    </source>
</reference>
<sequence length="61" mass="6895">MSGQHTETEWELGAQAGYICEVHFADNQAAINEADQGRREAEQRRDDQMTGEQSQISRAEN</sequence>
<evidence type="ECO:0000256" key="1">
    <source>
        <dbReference type="SAM" id="MobiDB-lite"/>
    </source>
</evidence>
<protein>
    <submittedName>
        <fullName evidence="2">Uncharacterized protein</fullName>
    </submittedName>
</protein>
<dbReference type="Proteomes" id="UP000248066">
    <property type="component" value="Unassembled WGS sequence"/>
</dbReference>
<accession>A0A2W0H7W7</accession>
<feature type="compositionally biased region" description="Basic and acidic residues" evidence="1">
    <location>
        <begin position="35"/>
        <end position="48"/>
    </location>
</feature>
<keyword evidence="3" id="KW-1185">Reference proteome</keyword>
<gene>
    <name evidence="2" type="ORF">CR205_14245</name>
</gene>
<comment type="caution">
    <text evidence="2">The sequence shown here is derived from an EMBL/GenBank/DDBJ whole genome shotgun (WGS) entry which is preliminary data.</text>
</comment>
<proteinExistence type="predicted"/>
<dbReference type="EMBL" id="PDOF01000002">
    <property type="protein sequence ID" value="PYZ96836.1"/>
    <property type="molecule type" value="Genomic_DNA"/>
</dbReference>
<feature type="region of interest" description="Disordered" evidence="1">
    <location>
        <begin position="31"/>
        <end position="61"/>
    </location>
</feature>
<feature type="compositionally biased region" description="Polar residues" evidence="1">
    <location>
        <begin position="50"/>
        <end position="61"/>
    </location>
</feature>